<evidence type="ECO:0000256" key="4">
    <source>
        <dbReference type="SAM" id="MobiDB-lite"/>
    </source>
</evidence>
<keyword evidence="6" id="KW-1185">Reference proteome</keyword>
<reference evidence="5" key="1">
    <citation type="submission" date="2022-02" db="EMBL/GenBank/DDBJ databases">
        <authorList>
            <person name="Henning P.M."/>
            <person name="McCubbin A.G."/>
            <person name="Shore J.S."/>
        </authorList>
    </citation>
    <scope>NUCLEOTIDE SEQUENCE</scope>
    <source>
        <strain evidence="5">F60SS</strain>
        <tissue evidence="5">Leaves</tissue>
    </source>
</reference>
<feature type="compositionally biased region" description="Pro residues" evidence="4">
    <location>
        <begin position="1"/>
        <end position="11"/>
    </location>
</feature>
<feature type="region of interest" description="Disordered" evidence="4">
    <location>
        <begin position="1"/>
        <end position="37"/>
    </location>
</feature>
<dbReference type="OrthoDB" id="63589at2759"/>
<proteinExistence type="inferred from homology"/>
<feature type="compositionally biased region" description="Low complexity" evidence="4">
    <location>
        <begin position="269"/>
        <end position="278"/>
    </location>
</feature>
<reference evidence="5" key="2">
    <citation type="journal article" date="2023" name="Plants (Basel)">
        <title>Annotation of the Turnera subulata (Passifloraceae) Draft Genome Reveals the S-Locus Evolved after the Divergence of Turneroideae from Passifloroideae in a Stepwise Manner.</title>
        <authorList>
            <person name="Henning P.M."/>
            <person name="Roalson E.H."/>
            <person name="Mir W."/>
            <person name="McCubbin A.G."/>
            <person name="Shore J.S."/>
        </authorList>
    </citation>
    <scope>NUCLEOTIDE SEQUENCE</scope>
    <source>
        <strain evidence="5">F60SS</strain>
    </source>
</reference>
<feature type="region of interest" description="Disordered" evidence="4">
    <location>
        <begin position="746"/>
        <end position="767"/>
    </location>
</feature>
<evidence type="ECO:0000256" key="2">
    <source>
        <dbReference type="ARBA" id="ARBA00023161"/>
    </source>
</evidence>
<feature type="compositionally biased region" description="Pro residues" evidence="4">
    <location>
        <begin position="19"/>
        <end position="31"/>
    </location>
</feature>
<comment type="similarity">
    <text evidence="1">Belongs to the SMG8 family.</text>
</comment>
<organism evidence="5 6">
    <name type="scientific">Turnera subulata</name>
    <dbReference type="NCBI Taxonomy" id="218843"/>
    <lineage>
        <taxon>Eukaryota</taxon>
        <taxon>Viridiplantae</taxon>
        <taxon>Streptophyta</taxon>
        <taxon>Embryophyta</taxon>
        <taxon>Tracheophyta</taxon>
        <taxon>Spermatophyta</taxon>
        <taxon>Magnoliopsida</taxon>
        <taxon>eudicotyledons</taxon>
        <taxon>Gunneridae</taxon>
        <taxon>Pentapetalae</taxon>
        <taxon>rosids</taxon>
        <taxon>fabids</taxon>
        <taxon>Malpighiales</taxon>
        <taxon>Passifloraceae</taxon>
        <taxon>Turnera</taxon>
    </lineage>
</organism>
<evidence type="ECO:0000313" key="6">
    <source>
        <dbReference type="Proteomes" id="UP001141552"/>
    </source>
</evidence>
<feature type="compositionally biased region" description="Low complexity" evidence="4">
    <location>
        <begin position="191"/>
        <end position="210"/>
    </location>
</feature>
<accession>A0A9Q0J0K0</accession>
<keyword evidence="2" id="KW-0866">Nonsense-mediated mRNA decay</keyword>
<feature type="region of interest" description="Disordered" evidence="4">
    <location>
        <begin position="183"/>
        <end position="215"/>
    </location>
</feature>
<feature type="region of interest" description="Disordered" evidence="4">
    <location>
        <begin position="961"/>
        <end position="1017"/>
    </location>
</feature>
<gene>
    <name evidence="5" type="ORF">Tsubulata_009712</name>
</gene>
<dbReference type="Pfam" id="PF10220">
    <property type="entry name" value="Smg8_Smg9"/>
    <property type="match status" value="3"/>
</dbReference>
<evidence type="ECO:0000256" key="3">
    <source>
        <dbReference type="ARBA" id="ARBA00029509"/>
    </source>
</evidence>
<dbReference type="PANTHER" id="PTHR13091">
    <property type="entry name" value="AMPLIFIED IN BREAST CANCER 2-RELATED"/>
    <property type="match status" value="1"/>
</dbReference>
<protein>
    <recommendedName>
        <fullName evidence="3">Nonsense-mediated mRNA decay factor SMG8</fullName>
    </recommendedName>
</protein>
<feature type="region of interest" description="Disordered" evidence="4">
    <location>
        <begin position="262"/>
        <end position="287"/>
    </location>
</feature>
<comment type="caution">
    <text evidence="5">The sequence shown here is derived from an EMBL/GenBank/DDBJ whole genome shotgun (WGS) entry which is preliminary data.</text>
</comment>
<feature type="region of interest" description="Disordered" evidence="4">
    <location>
        <begin position="819"/>
        <end position="888"/>
    </location>
</feature>
<sequence>MDPRNPNPNPPSMRVLTRPPLPAPSPDPPPTQSRSPDGVVVVGFVSRTPDYCSHLINRVLDSNAFGSGRLDNPILLPDSEQLRDWFKWRRISYYHDRDKGLLFLQFCSTRCPVPAPGFYDPGQGFDSVLDEREFEELQGLLFMFSVCHIIVYIQEGSRFDTHLLQKFRVLQASKHALVPYVRSKTTPPVSSRPQAPASSRTSSSTRSSPGRSGGIINRNASAISLMSGLGSHASMFPGHCNPVILFVFVDDFLDLQNSSSNVEESADTSSVNQSSSFSNLPRSQLSTKGSGSLVVLARPASKSEGGFRKKLQSSLEAQIRFLFKKCRPVSGSESGHGGSRSGSVSASAPLFQLDASRAVVLLDRSTNARGESLDFAIRLVEDVLNGKTTSDSLLLESHSQNANKEDIVSIKEFIYRQSDILRGRGGSVTSTNSGSAAGVGMVAVAAAAAAASAASGKTFAAPELPSLESWLSSSQLLLQGVLTAKRGCIDEAELSKRKPRQRNIGSGEVEGIASRSTGPLDIAVSLLESGRGMNTKFSTLWCERAIPNAKDVYLKDLPACYPTSEHDARLEKALRAFHSMVRGPAVELFTKRLVEECTSLWKSGRQLCDAVSLTGKPCMHQRHDVDDGKPHSSGYFFLHACSCGRSRQLRPDPFDFESANVSSVCFADCDKLLPAVKLPEGSSTGPINSSSWCLIRVGGARYYEPSKGLLQSGFSARHKFLFKWTVLLEKPMIASSWPLRNIRQGTVTGSSTGSEVGPNSRDYGNSAGATRLYSGVVQNGVENPSKQSENIKLDDKKVNIGTALPNLTMRKPFSEVVAGSSAADSGFPPLQQRKQSSSGSEKVIKQNGQRNNGAEQVHETVDQGSEKSEETSSTKERLNGVSSNAGMDGDPFLRIGSYPLPVNINGSKSVKTNPILRQAIVYVGYEHECPHGHRFLLNLDHLNELGTFYSLVEQSQVPPVEASENNLANPLNLGRTGGHGKVHRLSKPIGASASNKPRNSEKLKGTGSNVNQHGKDQNQKAADVAMYHDSAQTLEANLHSIRIDDGGSAFSLLNRNLPIYMNCPYCRLSKNKKDEPKIQFAGTVSQLQRIFLVTPPLPVVLATCPVIQFEESCLHPSVPDREQKLQFSLGCQVVLPPESFLTLRLPFVYGAQLVDGSMHPLNALEDQPEMTAWIVKDFAHQLLPKLRCHSSLIFLPQSYLSIGKRLNIKPGIISSWSPFSQDGQYSYLSLPLVGYKCGADCQNFTTDQLLNLKGKSSIVGNLRKSRLQLLAVSRAEVSKA</sequence>
<dbReference type="PANTHER" id="PTHR13091:SF0">
    <property type="entry name" value="NONSENSE-MEDIATED MRNA DECAY FACTOR SMG8"/>
    <property type="match status" value="1"/>
</dbReference>
<evidence type="ECO:0000313" key="5">
    <source>
        <dbReference type="EMBL" id="KAJ4825046.1"/>
    </source>
</evidence>
<dbReference type="EMBL" id="JAKUCV010007012">
    <property type="protein sequence ID" value="KAJ4825046.1"/>
    <property type="molecule type" value="Genomic_DNA"/>
</dbReference>
<name>A0A9Q0J0K0_9ROSI</name>
<dbReference type="AlphaFoldDB" id="A0A9Q0J0K0"/>
<feature type="compositionally biased region" description="Basic and acidic residues" evidence="4">
    <location>
        <begin position="856"/>
        <end position="878"/>
    </location>
</feature>
<dbReference type="InterPro" id="IPR019354">
    <property type="entry name" value="SMG8-like"/>
</dbReference>
<feature type="compositionally biased region" description="Polar residues" evidence="4">
    <location>
        <begin position="832"/>
        <end position="854"/>
    </location>
</feature>
<dbReference type="GO" id="GO:0000184">
    <property type="term" value="P:nuclear-transcribed mRNA catabolic process, nonsense-mediated decay"/>
    <property type="evidence" value="ECO:0007669"/>
    <property type="project" value="UniProtKB-KW"/>
</dbReference>
<dbReference type="Proteomes" id="UP001141552">
    <property type="component" value="Unassembled WGS sequence"/>
</dbReference>
<evidence type="ECO:0000256" key="1">
    <source>
        <dbReference type="ARBA" id="ARBA00006443"/>
    </source>
</evidence>